<accession>V5BUF0</accession>
<evidence type="ECO:0000313" key="1">
    <source>
        <dbReference type="EMBL" id="ESS69852.1"/>
    </source>
</evidence>
<dbReference type="Proteomes" id="UP000017861">
    <property type="component" value="Unassembled WGS sequence"/>
</dbReference>
<dbReference type="VEuPathDB" id="TriTrypDB:TCDM_01269"/>
<sequence>MQTYMRRDVRVIFDFRRKNCLSAMPCCSVTSGMTSGAVCKQKRYTTTFDKRSAAASKSLRPDPVETERFFLQRLAGSQREASPFSSTPTSSQTAIKTDLSMFPPRNIPSSRRDDVRFHRRLSSRFTSQCDQEKSYGNAEMAFHTIHNDVQMRLCWAREALRIIQETLLQPSHVSRAVPRRLVVLVLYSHTRHNAAVGLHMGCICDHVKAMLAERHEEVLGVLTAAVGVKWRSLATAGTSAMSHINNDNNNNNSSDLAFHDDVLWYPNGGLYTFNALLQCLSGVGIEADAENKERESLQLHRKVLIISEGWFHVRTAAELHQPPQTLSGKCADTVDVEPLPFVLGSAHSKEELRQFARYAACRAVAL</sequence>
<name>V5BUF0_TRYCR</name>
<comment type="caution">
    <text evidence="1">The sequence shown here is derived from an EMBL/GenBank/DDBJ whole genome shotgun (WGS) entry which is preliminary data.</text>
</comment>
<dbReference type="EMBL" id="AYLP01000008">
    <property type="protein sequence ID" value="ESS69852.1"/>
    <property type="molecule type" value="Genomic_DNA"/>
</dbReference>
<reference evidence="1 2" key="1">
    <citation type="journal article" date="2014" name="Genome Announc.">
        <title>Trypanosoma cruzi Clone Dm28c Draft Genome Sequence.</title>
        <authorList>
            <person name="Grisard E.C."/>
            <person name="Teixeira S.M."/>
            <person name="de Almeida L.G."/>
            <person name="Stoco P.H."/>
            <person name="Gerber A.L."/>
            <person name="Talavera-Lopez C."/>
            <person name="Lima O.C."/>
            <person name="Andersson B."/>
            <person name="de Vasconcelos A.T."/>
        </authorList>
    </citation>
    <scope>NUCLEOTIDE SEQUENCE [LARGE SCALE GENOMIC DNA]</scope>
    <source>
        <strain evidence="1 2">Dm28c</strain>
    </source>
</reference>
<protein>
    <submittedName>
        <fullName evidence="1">Uncharacterized protein</fullName>
    </submittedName>
</protein>
<gene>
    <name evidence="1" type="ORF">TCDM_01269</name>
</gene>
<dbReference type="OrthoDB" id="251804at2759"/>
<evidence type="ECO:0000313" key="2">
    <source>
        <dbReference type="Proteomes" id="UP000017861"/>
    </source>
</evidence>
<dbReference type="AlphaFoldDB" id="V5BUF0"/>
<proteinExistence type="predicted"/>
<organism evidence="1 2">
    <name type="scientific">Trypanosoma cruzi Dm28c</name>
    <dbReference type="NCBI Taxonomy" id="1416333"/>
    <lineage>
        <taxon>Eukaryota</taxon>
        <taxon>Discoba</taxon>
        <taxon>Euglenozoa</taxon>
        <taxon>Kinetoplastea</taxon>
        <taxon>Metakinetoplastina</taxon>
        <taxon>Trypanosomatida</taxon>
        <taxon>Trypanosomatidae</taxon>
        <taxon>Trypanosoma</taxon>
        <taxon>Schizotrypanum</taxon>
    </lineage>
</organism>